<feature type="domain" description="Pyrrolo-quinoline quinone repeat" evidence="1">
    <location>
        <begin position="187"/>
        <end position="269"/>
    </location>
</feature>
<dbReference type="SMART" id="SM00564">
    <property type="entry name" value="PQQ"/>
    <property type="match status" value="6"/>
</dbReference>
<dbReference type="GeneID" id="56028484"/>
<accession>A0A7D5GWU8</accession>
<dbReference type="InterPro" id="IPR015943">
    <property type="entry name" value="WD40/YVTN_repeat-like_dom_sf"/>
</dbReference>
<dbReference type="OrthoDB" id="8638at2157"/>
<feature type="domain" description="Pyrrolo-quinoline quinone repeat" evidence="1">
    <location>
        <begin position="279"/>
        <end position="353"/>
    </location>
</feature>
<dbReference type="RefSeq" id="WP_179168804.1">
    <property type="nucleotide sequence ID" value="NZ_CP058529.1"/>
</dbReference>
<dbReference type="Pfam" id="PF13360">
    <property type="entry name" value="PQQ_2"/>
    <property type="match status" value="3"/>
</dbReference>
<evidence type="ECO:0000313" key="2">
    <source>
        <dbReference type="EMBL" id="QLG27229.1"/>
    </source>
</evidence>
<dbReference type="EMBL" id="CP058529">
    <property type="protein sequence ID" value="QLG27229.1"/>
    <property type="molecule type" value="Genomic_DNA"/>
</dbReference>
<proteinExistence type="predicted"/>
<dbReference type="Gene3D" id="2.130.10.10">
    <property type="entry name" value="YVTN repeat-like/Quinoprotein amine dehydrogenase"/>
    <property type="match status" value="2"/>
</dbReference>
<dbReference type="PANTHER" id="PTHR34512:SF30">
    <property type="entry name" value="OUTER MEMBRANE PROTEIN ASSEMBLY FACTOR BAMB"/>
    <property type="match status" value="1"/>
</dbReference>
<dbReference type="PANTHER" id="PTHR34512">
    <property type="entry name" value="CELL SURFACE PROTEIN"/>
    <property type="match status" value="1"/>
</dbReference>
<evidence type="ECO:0000313" key="3">
    <source>
        <dbReference type="Proteomes" id="UP000509750"/>
    </source>
</evidence>
<reference evidence="2 3" key="1">
    <citation type="submission" date="2020-07" db="EMBL/GenBank/DDBJ databases">
        <title>Gai3-2, isolated from salt lake.</title>
        <authorList>
            <person name="Cui H."/>
            <person name="Shi X."/>
        </authorList>
    </citation>
    <scope>NUCLEOTIDE SEQUENCE [LARGE SCALE GENOMIC DNA]</scope>
    <source>
        <strain evidence="2 3">Gai3-2</strain>
    </source>
</reference>
<dbReference type="InterPro" id="IPR018391">
    <property type="entry name" value="PQQ_b-propeller_rpt"/>
</dbReference>
<dbReference type="SUPFAM" id="SSF50998">
    <property type="entry name" value="Quinoprotein alcohol dehydrogenase-like"/>
    <property type="match status" value="2"/>
</dbReference>
<gene>
    <name evidence="2" type="ORF">HUG10_06585</name>
</gene>
<protein>
    <submittedName>
        <fullName evidence="2">PQQ-binding-like beta-propeller repeat protein</fullName>
    </submittedName>
</protein>
<dbReference type="InterPro" id="IPR002372">
    <property type="entry name" value="PQQ_rpt_dom"/>
</dbReference>
<sequence>MPSPQLSRRALLAASSVGIAGTACCAEIADRFREHPVTWQTDVADRYLCSPFAMVDGRLLAMGENHLTALDPASGERLWRSRFYEHAADGPVVAEGVAVVGDERRAGYGADGDELWSRETDHHFSPHDVLADGAIVGSLTGDAPTLLTIDPADGSRRWAYALPEPSPQGHVTDAVAVEAGVVATRFDGRLSAVDADGTDRWRASNDWDGHGPGRPTLAAGPGVVVAANAAVAGVDAATGERRWRHVLPDYAAGVAIVDGVAHVAVGSDDMKVDSWDAPGGVLAFDLADGTERWRTRLSGRAGPPTVDGDTVWVGTGDGRLVALDVDSGERRWRRSVGERVETAPLVTGGRVFVGVGTPAAGDACTLVAVRR</sequence>
<name>A0A7D5GWU8_9EURY</name>
<dbReference type="InterPro" id="IPR011047">
    <property type="entry name" value="Quinoprotein_ADH-like_sf"/>
</dbReference>
<organism evidence="2 3">
    <name type="scientific">Halorarum halophilum</name>
    <dbReference type="NCBI Taxonomy" id="2743090"/>
    <lineage>
        <taxon>Archaea</taxon>
        <taxon>Methanobacteriati</taxon>
        <taxon>Methanobacteriota</taxon>
        <taxon>Stenosarchaea group</taxon>
        <taxon>Halobacteria</taxon>
        <taxon>Halobacteriales</taxon>
        <taxon>Haloferacaceae</taxon>
        <taxon>Halorarum</taxon>
    </lineage>
</organism>
<dbReference type="KEGG" id="halg:HUG10_06585"/>
<evidence type="ECO:0000259" key="1">
    <source>
        <dbReference type="Pfam" id="PF13360"/>
    </source>
</evidence>
<keyword evidence="3" id="KW-1185">Reference proteome</keyword>
<dbReference type="AlphaFoldDB" id="A0A7D5GWU8"/>
<feature type="domain" description="Pyrrolo-quinoline quinone repeat" evidence="1">
    <location>
        <begin position="38"/>
        <end position="175"/>
    </location>
</feature>
<dbReference type="Proteomes" id="UP000509750">
    <property type="component" value="Chromosome"/>
</dbReference>